<proteinExistence type="predicted"/>
<dbReference type="Proteomes" id="UP000536100">
    <property type="component" value="Unassembled WGS sequence"/>
</dbReference>
<evidence type="ECO:0000313" key="2">
    <source>
        <dbReference type="Proteomes" id="UP000536100"/>
    </source>
</evidence>
<dbReference type="GO" id="GO:0005840">
    <property type="term" value="C:ribosome"/>
    <property type="evidence" value="ECO:0007669"/>
    <property type="project" value="UniProtKB-KW"/>
</dbReference>
<accession>A0A7W9ZMI8</accession>
<dbReference type="RefSeq" id="WP_184125757.1">
    <property type="nucleotide sequence ID" value="NZ_CP179441.1"/>
</dbReference>
<sequence>MRYLLSLFFITIFLNIHANTKKYSSNSSLNKDQKYAYEYIKKFFKEMDYKNIKNSEYQNLFLFFPKYFKTCFEIDNSKNPKLLKKFYTDLYKVVKLIENSGLKELKSVLDEELYQSFNDGYCDFKLEAILEFFNTHIPTLHKKLKTEMSLNKEQKFAYNYLKNLLDIEEENTWRNKSSSSTWYRFHDLFDITKDTKSLQKFLDELYKTIHFVENSDINQLNKLKNYLNKQLNNSFWDFNIKDGIAKYLDQLSDIFNTDLPELYEKLKKDDEESKQNDENETN</sequence>
<keyword evidence="1" id="KW-0687">Ribonucleoprotein</keyword>
<keyword evidence="1" id="KW-0689">Ribosomal protein</keyword>
<dbReference type="EMBL" id="JACHFB010000024">
    <property type="protein sequence ID" value="MBB6213890.1"/>
    <property type="molecule type" value="Genomic_DNA"/>
</dbReference>
<evidence type="ECO:0000313" key="1">
    <source>
        <dbReference type="EMBL" id="MBB6213890.1"/>
    </source>
</evidence>
<protein>
    <submittedName>
        <fullName evidence="1">Ribosomal protein S18</fullName>
    </submittedName>
</protein>
<dbReference type="AlphaFoldDB" id="A0A7W9ZMI8"/>
<comment type="caution">
    <text evidence="1">The sequence shown here is derived from an EMBL/GenBank/DDBJ whole genome shotgun (WGS) entry which is preliminary data.</text>
</comment>
<reference evidence="1 2" key="1">
    <citation type="submission" date="2020-08" db="EMBL/GenBank/DDBJ databases">
        <title>Genomic Encyclopedia of Type Strains, Phase IV (KMG-IV): sequencing the most valuable type-strain genomes for metagenomic binning, comparative biology and taxonomic classification.</title>
        <authorList>
            <person name="Goeker M."/>
        </authorList>
    </citation>
    <scope>NUCLEOTIDE SEQUENCE [LARGE SCALE GENOMIC DNA]</scope>
    <source>
        <strain evidence="1 2">DSM 17989</strain>
    </source>
</reference>
<gene>
    <name evidence="1" type="ORF">HNP67_001385</name>
</gene>
<organism evidence="1 2">
    <name type="scientific">Borreliella californiensis</name>
    <dbReference type="NCBI Taxonomy" id="373543"/>
    <lineage>
        <taxon>Bacteria</taxon>
        <taxon>Pseudomonadati</taxon>
        <taxon>Spirochaetota</taxon>
        <taxon>Spirochaetia</taxon>
        <taxon>Spirochaetales</taxon>
        <taxon>Borreliaceae</taxon>
        <taxon>Borreliella</taxon>
    </lineage>
</organism>
<name>A0A7W9ZMI8_9SPIR</name>